<accession>A0A162K2C8</accession>
<evidence type="ECO:0000313" key="2">
    <source>
        <dbReference type="Proteomes" id="UP000076967"/>
    </source>
</evidence>
<sequence length="76" mass="9110">MSVFSSAWVDGRIEDINSLVYENIDRRFMFILDTNFAIMARYYITDRDYFNKHYSIQKANCDNLYNYFKSVPSKAL</sequence>
<dbReference type="AlphaFoldDB" id="A0A162K2C8"/>
<name>A0A162K2C8_9BACL</name>
<dbReference type="STRING" id="494026.PGLA_14330"/>
<organism evidence="1 2">
    <name type="scientific">Paenibacillus glacialis</name>
    <dbReference type="NCBI Taxonomy" id="494026"/>
    <lineage>
        <taxon>Bacteria</taxon>
        <taxon>Bacillati</taxon>
        <taxon>Bacillota</taxon>
        <taxon>Bacilli</taxon>
        <taxon>Bacillales</taxon>
        <taxon>Paenibacillaceae</taxon>
        <taxon>Paenibacillus</taxon>
    </lineage>
</organism>
<dbReference type="RefSeq" id="WP_068533837.1">
    <property type="nucleotide sequence ID" value="NZ_LVJH01000025.1"/>
</dbReference>
<proteinExistence type="predicted"/>
<reference evidence="1 2" key="1">
    <citation type="submission" date="2016-03" db="EMBL/GenBank/DDBJ databases">
        <title>Draft genome sequence of Paenibacillus glacialis DSM 22343.</title>
        <authorList>
            <person name="Shin S.-K."/>
            <person name="Yi H."/>
        </authorList>
    </citation>
    <scope>NUCLEOTIDE SEQUENCE [LARGE SCALE GENOMIC DNA]</scope>
    <source>
        <strain evidence="1 2">DSM 22343</strain>
    </source>
</reference>
<keyword evidence="2" id="KW-1185">Reference proteome</keyword>
<protein>
    <submittedName>
        <fullName evidence="1">Uncharacterized protein</fullName>
    </submittedName>
</protein>
<dbReference type="Proteomes" id="UP000076967">
    <property type="component" value="Unassembled WGS sequence"/>
</dbReference>
<dbReference type="EMBL" id="LVJH01000025">
    <property type="protein sequence ID" value="OAB41996.1"/>
    <property type="molecule type" value="Genomic_DNA"/>
</dbReference>
<comment type="caution">
    <text evidence="1">The sequence shown here is derived from an EMBL/GenBank/DDBJ whole genome shotgun (WGS) entry which is preliminary data.</text>
</comment>
<evidence type="ECO:0000313" key="1">
    <source>
        <dbReference type="EMBL" id="OAB41996.1"/>
    </source>
</evidence>
<gene>
    <name evidence="1" type="ORF">PGLA_14330</name>
</gene>